<keyword evidence="3" id="KW-1185">Reference proteome</keyword>
<dbReference type="AlphaFoldDB" id="S8DXR0"/>
<dbReference type="OrthoDB" id="273452at2759"/>
<feature type="non-terminal residue" evidence="2">
    <location>
        <position position="326"/>
    </location>
</feature>
<reference evidence="2 3" key="1">
    <citation type="journal article" date="2013" name="BMC Genomics">
        <title>The miniature genome of a carnivorous plant Genlisea aurea contains a low number of genes and short non-coding sequences.</title>
        <authorList>
            <person name="Leushkin E.V."/>
            <person name="Sutormin R.A."/>
            <person name="Nabieva E.R."/>
            <person name="Penin A.A."/>
            <person name="Kondrashov A.S."/>
            <person name="Logacheva M.D."/>
        </authorList>
    </citation>
    <scope>NUCLEOTIDE SEQUENCE [LARGE SCALE GENOMIC DNA]</scope>
</reference>
<evidence type="ECO:0000259" key="1">
    <source>
        <dbReference type="Pfam" id="PF05057"/>
    </source>
</evidence>
<proteinExistence type="predicted"/>
<protein>
    <recommendedName>
        <fullName evidence="1">DUF676 domain-containing protein</fullName>
    </recommendedName>
</protein>
<dbReference type="PANTHER" id="PTHR12482:SF41">
    <property type="entry name" value="ALPHA_BETA-HYDROLASES SUPERFAMILY PROTEIN"/>
    <property type="match status" value="1"/>
</dbReference>
<name>S8DXR0_9LAMI</name>
<dbReference type="SUPFAM" id="SSF53474">
    <property type="entry name" value="alpha/beta-Hydrolases"/>
    <property type="match status" value="1"/>
</dbReference>
<evidence type="ECO:0000313" key="3">
    <source>
        <dbReference type="Proteomes" id="UP000015453"/>
    </source>
</evidence>
<feature type="domain" description="DUF676" evidence="1">
    <location>
        <begin position="2"/>
        <end position="211"/>
    </location>
</feature>
<dbReference type="EMBL" id="AUSU01004631">
    <property type="protein sequence ID" value="EPS64752.1"/>
    <property type="molecule type" value="Genomic_DNA"/>
</dbReference>
<dbReference type="InterPro" id="IPR044294">
    <property type="entry name" value="Lipase-like"/>
</dbReference>
<dbReference type="Pfam" id="PF05057">
    <property type="entry name" value="DUF676"/>
    <property type="match status" value="1"/>
</dbReference>
<organism evidence="2 3">
    <name type="scientific">Genlisea aurea</name>
    <dbReference type="NCBI Taxonomy" id="192259"/>
    <lineage>
        <taxon>Eukaryota</taxon>
        <taxon>Viridiplantae</taxon>
        <taxon>Streptophyta</taxon>
        <taxon>Embryophyta</taxon>
        <taxon>Tracheophyta</taxon>
        <taxon>Spermatophyta</taxon>
        <taxon>Magnoliopsida</taxon>
        <taxon>eudicotyledons</taxon>
        <taxon>Gunneridae</taxon>
        <taxon>Pentapetalae</taxon>
        <taxon>asterids</taxon>
        <taxon>lamiids</taxon>
        <taxon>Lamiales</taxon>
        <taxon>Lentibulariaceae</taxon>
        <taxon>Genlisea</taxon>
    </lineage>
</organism>
<dbReference type="Proteomes" id="UP000015453">
    <property type="component" value="Unassembled WGS sequence"/>
</dbReference>
<dbReference type="Gene3D" id="3.40.50.1820">
    <property type="entry name" value="alpha/beta hydrolase"/>
    <property type="match status" value="1"/>
</dbReference>
<dbReference type="PANTHER" id="PTHR12482">
    <property type="entry name" value="LIPASE ROG1-RELATED-RELATED"/>
    <property type="match status" value="1"/>
</dbReference>
<gene>
    <name evidence="2" type="ORF">M569_10026</name>
</gene>
<evidence type="ECO:0000313" key="2">
    <source>
        <dbReference type="EMBL" id="EPS64752.1"/>
    </source>
</evidence>
<feature type="non-terminal residue" evidence="2">
    <location>
        <position position="1"/>
    </location>
</feature>
<dbReference type="InterPro" id="IPR007751">
    <property type="entry name" value="DUF676_lipase-like"/>
</dbReference>
<sequence>PTHLIVMVNGIIGSPKNWRYAAKQFVKAHPHDILVHCSEANYSALTFHGVDVMGKRLANEVVSIVNSHPSLGKISFVGHSLGGLIARFAIALLYRRDENGDQTTSSVRIAGLVPMNFITFATPHLGSRGHKQVPMFCGWYAVENAASRASTLLGRTGKHLFLRDSRKGKLPLLVKMSNDSNDLKFLSALQSFGKRMAYANVAFDHIVGWSSSSLRRLNELPKKRTLRKNTDYRHVVNEEFSSPSPPSITNTDHVEQVPSETRVFKSRISEMEETMISGLTRLDWHRIDVSFEGTVQSCFAHNTIQVQNRILNSQGTDVIQHMIHHF</sequence>
<accession>S8DXR0</accession>
<comment type="caution">
    <text evidence="2">The sequence shown here is derived from an EMBL/GenBank/DDBJ whole genome shotgun (WGS) entry which is preliminary data.</text>
</comment>
<dbReference type="InterPro" id="IPR029058">
    <property type="entry name" value="AB_hydrolase_fold"/>
</dbReference>